<keyword evidence="3" id="KW-0808">Transferase</keyword>
<evidence type="ECO:0000259" key="10">
    <source>
        <dbReference type="Pfam" id="PF00696"/>
    </source>
</evidence>
<evidence type="ECO:0000256" key="5">
    <source>
        <dbReference type="ARBA" id="ARBA00022777"/>
    </source>
</evidence>
<feature type="domain" description="Aspartate/glutamate/uridylate kinase" evidence="10">
    <location>
        <begin position="1"/>
        <end position="262"/>
    </location>
</feature>
<dbReference type="Gene3D" id="3.40.1160.10">
    <property type="entry name" value="Acetylglutamate kinase-like"/>
    <property type="match status" value="1"/>
</dbReference>
<dbReference type="Pfam" id="PF02784">
    <property type="entry name" value="Orn_Arg_deC_N"/>
    <property type="match status" value="1"/>
</dbReference>
<keyword evidence="7" id="KW-0067">ATP-binding</keyword>
<dbReference type="SUPFAM" id="SSF50621">
    <property type="entry name" value="Alanine racemase C-terminal domain-like"/>
    <property type="match status" value="1"/>
</dbReference>
<dbReference type="Gene3D" id="1.20.120.1320">
    <property type="entry name" value="Aspartokinase, catalytic domain"/>
    <property type="match status" value="1"/>
</dbReference>
<dbReference type="InterPro" id="IPR001341">
    <property type="entry name" value="Asp_kinase"/>
</dbReference>
<keyword evidence="9" id="KW-0456">Lyase</keyword>
<dbReference type="InterPro" id="IPR002986">
    <property type="entry name" value="DAP_deCOOHase_LysA"/>
</dbReference>
<dbReference type="Gene3D" id="3.30.70.260">
    <property type="match status" value="2"/>
</dbReference>
<accession>A0A5E8CM42</accession>
<evidence type="ECO:0000259" key="11">
    <source>
        <dbReference type="Pfam" id="PF02784"/>
    </source>
</evidence>
<organism evidence="12">
    <name type="scientific">seawater metagenome</name>
    <dbReference type="NCBI Taxonomy" id="1561972"/>
    <lineage>
        <taxon>unclassified sequences</taxon>
        <taxon>metagenomes</taxon>
        <taxon>ecological metagenomes</taxon>
    </lineage>
</organism>
<dbReference type="InterPro" id="IPR042199">
    <property type="entry name" value="AsparK_Bifunc_asparK/hSer_DH"/>
</dbReference>
<dbReference type="SUPFAM" id="SSF51419">
    <property type="entry name" value="PLP-binding barrel"/>
    <property type="match status" value="1"/>
</dbReference>
<dbReference type="GO" id="GO:0009089">
    <property type="term" value="P:lysine biosynthetic process via diaminopimelate"/>
    <property type="evidence" value="ECO:0007669"/>
    <property type="project" value="InterPro"/>
</dbReference>
<dbReference type="NCBIfam" id="TIGR00657">
    <property type="entry name" value="asp_kinases"/>
    <property type="match status" value="1"/>
</dbReference>
<evidence type="ECO:0000256" key="2">
    <source>
        <dbReference type="ARBA" id="ARBA00013059"/>
    </source>
</evidence>
<protein>
    <recommendedName>
        <fullName evidence="2">aspartate kinase</fullName>
        <ecNumber evidence="2">2.7.2.4</ecNumber>
    </recommendedName>
</protein>
<dbReference type="PRINTS" id="PR01179">
    <property type="entry name" value="ODADCRBXLASE"/>
</dbReference>
<dbReference type="InterPro" id="IPR009006">
    <property type="entry name" value="Ala_racemase/Decarboxylase_C"/>
</dbReference>
<dbReference type="PANTHER" id="PTHR43727">
    <property type="entry name" value="DIAMINOPIMELATE DECARBOXYLASE"/>
    <property type="match status" value="1"/>
</dbReference>
<gene>
    <name evidence="12" type="ORF">CPAV1605_1367</name>
</gene>
<dbReference type="InterPro" id="IPR001048">
    <property type="entry name" value="Asp/Glu/Uridylate_kinase"/>
</dbReference>
<evidence type="ECO:0000256" key="3">
    <source>
        <dbReference type="ARBA" id="ARBA00022679"/>
    </source>
</evidence>
<dbReference type="InterPro" id="IPR000183">
    <property type="entry name" value="Orn/DAP/Arg_de-COase"/>
</dbReference>
<evidence type="ECO:0000256" key="4">
    <source>
        <dbReference type="ARBA" id="ARBA00022741"/>
    </source>
</evidence>
<dbReference type="InterPro" id="IPR022644">
    <property type="entry name" value="De-COase2_N"/>
</dbReference>
<dbReference type="InterPro" id="IPR036393">
    <property type="entry name" value="AceGlu_kinase-like_sf"/>
</dbReference>
<name>A0A5E8CM42_9ZZZZ</name>
<evidence type="ECO:0000313" key="12">
    <source>
        <dbReference type="EMBL" id="VVU95615.1"/>
    </source>
</evidence>
<dbReference type="GO" id="GO:0005524">
    <property type="term" value="F:ATP binding"/>
    <property type="evidence" value="ECO:0007669"/>
    <property type="project" value="UniProtKB-KW"/>
</dbReference>
<dbReference type="InterPro" id="IPR045865">
    <property type="entry name" value="ACT-like_dom_sf"/>
</dbReference>
<evidence type="ECO:0000256" key="1">
    <source>
        <dbReference type="ARBA" id="ARBA00001933"/>
    </source>
</evidence>
<evidence type="ECO:0000256" key="9">
    <source>
        <dbReference type="ARBA" id="ARBA00023239"/>
    </source>
</evidence>
<dbReference type="EMBL" id="CABVLZ010000007">
    <property type="protein sequence ID" value="VVU95615.1"/>
    <property type="molecule type" value="Genomic_DNA"/>
</dbReference>
<dbReference type="GO" id="GO:0004072">
    <property type="term" value="F:aspartate kinase activity"/>
    <property type="evidence" value="ECO:0007669"/>
    <property type="project" value="UniProtKB-EC"/>
</dbReference>
<dbReference type="Gene3D" id="3.20.20.10">
    <property type="entry name" value="Alanine racemase"/>
    <property type="match status" value="1"/>
</dbReference>
<reference evidence="12" key="1">
    <citation type="submission" date="2019-09" db="EMBL/GenBank/DDBJ databases">
        <authorList>
            <person name="Needham M D."/>
        </authorList>
    </citation>
    <scope>NUCLEOTIDE SEQUENCE</scope>
</reference>
<dbReference type="PANTHER" id="PTHR43727:SF2">
    <property type="entry name" value="GROUP IV DECARBOXYLASE"/>
    <property type="match status" value="1"/>
</dbReference>
<dbReference type="PROSITE" id="PS00878">
    <property type="entry name" value="ODR_DC_2_1"/>
    <property type="match status" value="1"/>
</dbReference>
<dbReference type="InterPro" id="IPR029066">
    <property type="entry name" value="PLP-binding_barrel"/>
</dbReference>
<dbReference type="InterPro" id="IPR022653">
    <property type="entry name" value="De-COase2_pyr-phos_BS"/>
</dbReference>
<dbReference type="PRINTS" id="PR01181">
    <property type="entry name" value="DAPDCRBXLASE"/>
</dbReference>
<keyword evidence="4" id="KW-0547">Nucleotide-binding</keyword>
<feature type="domain" description="Orn/DAP/Arg decarboxylase 2 N-terminal" evidence="11">
    <location>
        <begin position="469"/>
        <end position="698"/>
    </location>
</feature>
<dbReference type="InterPro" id="IPR018042">
    <property type="entry name" value="Aspartate_kinase_CS"/>
</dbReference>
<sequence length="809" mass="91904">MWTILKYGGSSLTLNGFNNIIKRIEQIDEGEKVIIVLSAIKGVTDLLLGLVNGEEENLEKILEIHYNFMKELKLEVSFDIKMMLEEIEQVAKDDKRKAITYGELLSTNILSYYLGKNNIKNQNIYAGKFIRADMENTENEIFLNCKYEGKLDIFNNLINQNIIITQGFMGNTPSGKACLLGRGGSDTSASLIASMLNAKVLEIWTDVDGMYTADPNKIKHASVIENIGYIQAQELAAMGAKVLHPYCIIPCQNKNIPIKIRNTHNPCAKINTTITNKKNYTSNLYAITDQNNVTVFNIKSPNMWNNYGFVYHIFEIFSNLGVDINIITTSQFIISATTDDRNINKLLLVKYNLEKTYEVEMKSKCSIISVVGDNVKTQHYFPEAIGISKKYKNIIMIHYSSNDLSLSFVLPSINSYKLLNELHSNLIGSIEPTNDENNINKKWWYSQINNIKEITKTKGSVYLYDLKFIENKISLLQNNLPRVNKIFYAMKANNHQLIIKKIAELGIGFECVSIEEVIYLREQLNINNQIIFTPNFCTLEEYVKCFNLLNVKVIVDNIEIIQNNPGIFENKEIGLRVDLNNGDGHHNNVITEGKKAKFGVPIHQLLNLKEYINKYNIKITGLHSHRGSGIQDYTSWVNTAYKLKEIAENFKTIEWLDLGGGFGIDDEDPINFINLNNELEKLNIKQDIFIEPGRFLVSEGGILVSKVNQIKKKENFTYIGINTGMNSLLRPSLYGAYHKIHNISKINEARNNIYNIVGPICETGDIIGSNRLLPITEIDDIILIENTGAYGHVMSSNYNMRMPAEEIII</sequence>
<dbReference type="SUPFAM" id="SSF53633">
    <property type="entry name" value="Carbamate kinase-like"/>
    <property type="match status" value="1"/>
</dbReference>
<evidence type="ECO:0000256" key="8">
    <source>
        <dbReference type="ARBA" id="ARBA00022898"/>
    </source>
</evidence>
<dbReference type="Gene3D" id="2.40.37.10">
    <property type="entry name" value="Lyase, Ornithine Decarboxylase, Chain A, domain 1"/>
    <property type="match status" value="1"/>
</dbReference>
<dbReference type="PROSITE" id="PS00324">
    <property type="entry name" value="ASPARTOKINASE"/>
    <property type="match status" value="1"/>
</dbReference>
<keyword evidence="5 12" id="KW-0418">Kinase</keyword>
<dbReference type="Pfam" id="PF00696">
    <property type="entry name" value="AA_kinase"/>
    <property type="match status" value="1"/>
</dbReference>
<evidence type="ECO:0000256" key="6">
    <source>
        <dbReference type="ARBA" id="ARBA00022793"/>
    </source>
</evidence>
<dbReference type="SUPFAM" id="SSF55021">
    <property type="entry name" value="ACT-like"/>
    <property type="match status" value="1"/>
</dbReference>
<comment type="cofactor">
    <cofactor evidence="1">
        <name>pyridoxal 5'-phosphate</name>
        <dbReference type="ChEBI" id="CHEBI:597326"/>
    </cofactor>
</comment>
<keyword evidence="6" id="KW-0210">Decarboxylase</keyword>
<proteinExistence type="predicted"/>
<dbReference type="AlphaFoldDB" id="A0A5E8CM42"/>
<keyword evidence="8" id="KW-0663">Pyridoxal phosphate</keyword>
<evidence type="ECO:0000256" key="7">
    <source>
        <dbReference type="ARBA" id="ARBA00022840"/>
    </source>
</evidence>
<dbReference type="GO" id="GO:0008836">
    <property type="term" value="F:diaminopimelate decarboxylase activity"/>
    <property type="evidence" value="ECO:0007669"/>
    <property type="project" value="InterPro"/>
</dbReference>
<dbReference type="EC" id="2.7.2.4" evidence="2"/>